<dbReference type="RefSeq" id="WP_209370170.1">
    <property type="nucleotide sequence ID" value="NZ_JAGIZA010000001.1"/>
</dbReference>
<feature type="transmembrane region" description="Helical" evidence="1">
    <location>
        <begin position="115"/>
        <end position="132"/>
    </location>
</feature>
<protein>
    <submittedName>
        <fullName evidence="2">DUF2029 domain-containing protein</fullName>
    </submittedName>
</protein>
<feature type="transmembrane region" description="Helical" evidence="1">
    <location>
        <begin position="208"/>
        <end position="232"/>
    </location>
</feature>
<feature type="transmembrane region" description="Helical" evidence="1">
    <location>
        <begin position="323"/>
        <end position="343"/>
    </location>
</feature>
<keyword evidence="3" id="KW-1185">Reference proteome</keyword>
<keyword evidence="1" id="KW-1133">Transmembrane helix</keyword>
<name>A0A940MTF5_9PROT</name>
<feature type="transmembrane region" description="Helical" evidence="1">
    <location>
        <begin position="293"/>
        <end position="311"/>
    </location>
</feature>
<evidence type="ECO:0000313" key="2">
    <source>
        <dbReference type="EMBL" id="MBP0491601.1"/>
    </source>
</evidence>
<evidence type="ECO:0000256" key="1">
    <source>
        <dbReference type="SAM" id="Phobius"/>
    </source>
</evidence>
<keyword evidence="1" id="KW-0812">Transmembrane</keyword>
<feature type="transmembrane region" description="Helical" evidence="1">
    <location>
        <begin position="86"/>
        <end position="109"/>
    </location>
</feature>
<dbReference type="AlphaFoldDB" id="A0A940MTF5"/>
<accession>A0A940MTF5</accession>
<comment type="caution">
    <text evidence="2">The sequence shown here is derived from an EMBL/GenBank/DDBJ whole genome shotgun (WGS) entry which is preliminary data.</text>
</comment>
<feature type="transmembrane region" description="Helical" evidence="1">
    <location>
        <begin position="139"/>
        <end position="159"/>
    </location>
</feature>
<evidence type="ECO:0000313" key="3">
    <source>
        <dbReference type="Proteomes" id="UP000677537"/>
    </source>
</evidence>
<dbReference type="EMBL" id="JAGIZA010000001">
    <property type="protein sequence ID" value="MBP0491601.1"/>
    <property type="molecule type" value="Genomic_DNA"/>
</dbReference>
<gene>
    <name evidence="2" type="ORF">J5Y10_02270</name>
</gene>
<reference evidence="2" key="1">
    <citation type="submission" date="2021-03" db="EMBL/GenBank/DDBJ databases">
        <authorList>
            <person name="So Y."/>
        </authorList>
    </citation>
    <scope>NUCLEOTIDE SEQUENCE</scope>
    <source>
        <strain evidence="2">SG15</strain>
    </source>
</reference>
<proteinExistence type="predicted"/>
<feature type="transmembrane region" description="Helical" evidence="1">
    <location>
        <begin position="165"/>
        <end position="196"/>
    </location>
</feature>
<feature type="transmembrane region" description="Helical" evidence="1">
    <location>
        <begin position="12"/>
        <end position="30"/>
    </location>
</feature>
<dbReference type="Proteomes" id="UP000677537">
    <property type="component" value="Unassembled WGS sequence"/>
</dbReference>
<keyword evidence="1" id="KW-0472">Membrane</keyword>
<organism evidence="2 3">
    <name type="scientific">Roseomonas indoligenes</name>
    <dbReference type="NCBI Taxonomy" id="2820811"/>
    <lineage>
        <taxon>Bacteria</taxon>
        <taxon>Pseudomonadati</taxon>
        <taxon>Pseudomonadota</taxon>
        <taxon>Alphaproteobacteria</taxon>
        <taxon>Acetobacterales</taxon>
        <taxon>Roseomonadaceae</taxon>
        <taxon>Roseomonas</taxon>
    </lineage>
</organism>
<sequence>MSPPPAGRPWRGAFRAWAVGFVLFAAWALWSGDDTNWDLQNYHDYGPYALLHGRMGLDVGPAGIQGYFNPLPYLSLYLLRQLLPPPAVAVAVAALQALTVGTAWVLAGALGARDGAVRALAVLAGAAGAMALSEIGTSFADLALAAPVLLGLVAVIRAWEGDRRLFVAAGLLVGGAVGLKLTNAIFIPALATAALLPWRGFPAGFAAAWRVAAGGIAGLLLTGGVWAAYLLATLGNPVFPAMNGIFRSLSANPDSFADLRFVPQGLGQALLYPWWIATGAHPTAEFPSADPRLLLALPVSLLLLAAAFFRPRPTAEEEARQRAMLFLVVSTAVWLLGFAIHRYAIVPDLLAGMLLVILAAQTPARLARPAALVVTTLLLAATRVPDWGHRPWAEAHTLVPPPCLRAPAAVLITAHPMGIWGPVLPVESRLFAVTDTGLATGGPLRARIEAGLRAPPGGRIVTLGPDLPMEESTRAVMAGYGVVPTGPCERAPGAAGTPAIACIATPAPSRPLAAPDLTEGKVVDFSASGAGWTYLVARPPPASPGWASAGPEGTRAEDGAQLVLRPVPGTARRQLAFDLRAAGNGPARIAVLLDGRPAVEWALPAAGDAEAHLCLPAAAEVTGLAFTGGAFILRRMALRRAGPEECPP</sequence>